<organism evidence="2">
    <name type="scientific">Thermofilum adornatum</name>
    <dbReference type="NCBI Taxonomy" id="1365176"/>
    <lineage>
        <taxon>Archaea</taxon>
        <taxon>Thermoproteota</taxon>
        <taxon>Thermoprotei</taxon>
        <taxon>Thermofilales</taxon>
        <taxon>Thermofilaceae</taxon>
        <taxon>Thermofilum</taxon>
    </lineage>
</organism>
<keyword evidence="1" id="KW-0812">Transmembrane</keyword>
<dbReference type="AlphaFoldDB" id="A0A7C1GM68"/>
<feature type="transmembrane region" description="Helical" evidence="1">
    <location>
        <begin position="35"/>
        <end position="52"/>
    </location>
</feature>
<feature type="transmembrane region" description="Helical" evidence="1">
    <location>
        <begin position="142"/>
        <end position="165"/>
    </location>
</feature>
<comment type="caution">
    <text evidence="2">The sequence shown here is derived from an EMBL/GenBank/DDBJ whole genome shotgun (WGS) entry which is preliminary data.</text>
</comment>
<evidence type="ECO:0008006" key="3">
    <source>
        <dbReference type="Google" id="ProtNLM"/>
    </source>
</evidence>
<feature type="transmembrane region" description="Helical" evidence="1">
    <location>
        <begin position="83"/>
        <end position="100"/>
    </location>
</feature>
<evidence type="ECO:0000256" key="1">
    <source>
        <dbReference type="SAM" id="Phobius"/>
    </source>
</evidence>
<evidence type="ECO:0000313" key="2">
    <source>
        <dbReference type="EMBL" id="HDP16070.1"/>
    </source>
</evidence>
<gene>
    <name evidence="2" type="ORF">ENN26_09910</name>
</gene>
<name>A0A7C1GM68_9CREN</name>
<protein>
    <recommendedName>
        <fullName evidence="3">ECF transporter S component</fullName>
    </recommendedName>
</protein>
<feature type="transmembrane region" description="Helical" evidence="1">
    <location>
        <begin position="112"/>
        <end position="136"/>
    </location>
</feature>
<feature type="transmembrane region" description="Helical" evidence="1">
    <location>
        <begin position="12"/>
        <end position="29"/>
    </location>
</feature>
<accession>A0A7C1GM68</accession>
<proteinExistence type="predicted"/>
<sequence>MTTKRIERPSVRISLLAMFSVLLLLSAILSKITVTYGAIVFNFVLLTGVLVLKLPYSGTILTLITSILYSFVSPLGPLMLGTFLLKGVTLDIFFVVFKVYRDAYNKKYNIPVIVTAIVLSGIFAGLYQYFFIVVFLHRLVDFGAFIVSTIFLVSIISNIIVGYIVPKYVMPRIDKSLV</sequence>
<keyword evidence="1" id="KW-1133">Transmembrane helix</keyword>
<reference evidence="2" key="1">
    <citation type="journal article" date="2020" name="mSystems">
        <title>Genome- and Community-Level Interaction Insights into Carbon Utilization and Element Cycling Functions of Hydrothermarchaeota in Hydrothermal Sediment.</title>
        <authorList>
            <person name="Zhou Z."/>
            <person name="Liu Y."/>
            <person name="Xu W."/>
            <person name="Pan J."/>
            <person name="Luo Z.H."/>
            <person name="Li M."/>
        </authorList>
    </citation>
    <scope>NUCLEOTIDE SEQUENCE [LARGE SCALE GENOMIC DNA]</scope>
    <source>
        <strain evidence="2">SpSt-116</strain>
    </source>
</reference>
<keyword evidence="1" id="KW-0472">Membrane</keyword>
<dbReference type="EMBL" id="DSAY01000186">
    <property type="protein sequence ID" value="HDP16070.1"/>
    <property type="molecule type" value="Genomic_DNA"/>
</dbReference>